<gene>
    <name evidence="1" type="ORF">M407DRAFT_242811</name>
</gene>
<organism evidence="1 2">
    <name type="scientific">Tulasnella calospora MUT 4182</name>
    <dbReference type="NCBI Taxonomy" id="1051891"/>
    <lineage>
        <taxon>Eukaryota</taxon>
        <taxon>Fungi</taxon>
        <taxon>Dikarya</taxon>
        <taxon>Basidiomycota</taxon>
        <taxon>Agaricomycotina</taxon>
        <taxon>Agaricomycetes</taxon>
        <taxon>Cantharellales</taxon>
        <taxon>Tulasnellaceae</taxon>
        <taxon>Tulasnella</taxon>
    </lineage>
</organism>
<accession>A0A0C3L548</accession>
<dbReference type="OrthoDB" id="3261714at2759"/>
<dbReference type="EMBL" id="KN822989">
    <property type="protein sequence ID" value="KIO28868.1"/>
    <property type="molecule type" value="Genomic_DNA"/>
</dbReference>
<proteinExistence type="predicted"/>
<evidence type="ECO:0000313" key="1">
    <source>
        <dbReference type="EMBL" id="KIO28868.1"/>
    </source>
</evidence>
<reference evidence="1 2" key="1">
    <citation type="submission" date="2014-04" db="EMBL/GenBank/DDBJ databases">
        <authorList>
            <consortium name="DOE Joint Genome Institute"/>
            <person name="Kuo A."/>
            <person name="Girlanda M."/>
            <person name="Perotto S."/>
            <person name="Kohler A."/>
            <person name="Nagy L.G."/>
            <person name="Floudas D."/>
            <person name="Copeland A."/>
            <person name="Barry K.W."/>
            <person name="Cichocki N."/>
            <person name="Veneault-Fourrey C."/>
            <person name="LaButti K."/>
            <person name="Lindquist E.A."/>
            <person name="Lipzen A."/>
            <person name="Lundell T."/>
            <person name="Morin E."/>
            <person name="Murat C."/>
            <person name="Sun H."/>
            <person name="Tunlid A."/>
            <person name="Henrissat B."/>
            <person name="Grigoriev I.V."/>
            <person name="Hibbett D.S."/>
            <person name="Martin F."/>
            <person name="Nordberg H.P."/>
            <person name="Cantor M.N."/>
            <person name="Hua S.X."/>
        </authorList>
    </citation>
    <scope>NUCLEOTIDE SEQUENCE [LARGE SCALE GENOMIC DNA]</scope>
    <source>
        <strain evidence="1 2">MUT 4182</strain>
    </source>
</reference>
<protein>
    <submittedName>
        <fullName evidence="1">Uncharacterized protein</fullName>
    </submittedName>
</protein>
<reference evidence="2" key="2">
    <citation type="submission" date="2015-01" db="EMBL/GenBank/DDBJ databases">
        <title>Evolutionary Origins and Diversification of the Mycorrhizal Mutualists.</title>
        <authorList>
            <consortium name="DOE Joint Genome Institute"/>
            <consortium name="Mycorrhizal Genomics Consortium"/>
            <person name="Kohler A."/>
            <person name="Kuo A."/>
            <person name="Nagy L.G."/>
            <person name="Floudas D."/>
            <person name="Copeland A."/>
            <person name="Barry K.W."/>
            <person name="Cichocki N."/>
            <person name="Veneault-Fourrey C."/>
            <person name="LaButti K."/>
            <person name="Lindquist E.A."/>
            <person name="Lipzen A."/>
            <person name="Lundell T."/>
            <person name="Morin E."/>
            <person name="Murat C."/>
            <person name="Riley R."/>
            <person name="Ohm R."/>
            <person name="Sun H."/>
            <person name="Tunlid A."/>
            <person name="Henrissat B."/>
            <person name="Grigoriev I.V."/>
            <person name="Hibbett D.S."/>
            <person name="Martin F."/>
        </authorList>
    </citation>
    <scope>NUCLEOTIDE SEQUENCE [LARGE SCALE GENOMIC DNA]</scope>
    <source>
        <strain evidence="2">MUT 4182</strain>
    </source>
</reference>
<name>A0A0C3L548_9AGAM</name>
<keyword evidence="2" id="KW-1185">Reference proteome</keyword>
<sequence length="74" mass="8484">MEEWEQGGSDICSKFGAVIERVRDGMQSKIRAFSAINTRMADHSKALDERERSLQQEKELLVKETGRVVETKSR</sequence>
<dbReference type="AlphaFoldDB" id="A0A0C3L548"/>
<dbReference type="HOGENOM" id="CLU_2689628_0_0_1"/>
<dbReference type="Proteomes" id="UP000054248">
    <property type="component" value="Unassembled WGS sequence"/>
</dbReference>
<evidence type="ECO:0000313" key="2">
    <source>
        <dbReference type="Proteomes" id="UP000054248"/>
    </source>
</evidence>